<sequence>MPAGGLYLTSNSGVAREHFEQRVAGDVVRPGHGLDAVPKKNAAKRNHLQIYHCVVTSVVEIYRYFKTNCN</sequence>
<organism evidence="1 4">
    <name type="scientific">Phytophthora rubi</name>
    <dbReference type="NCBI Taxonomy" id="129364"/>
    <lineage>
        <taxon>Eukaryota</taxon>
        <taxon>Sar</taxon>
        <taxon>Stramenopiles</taxon>
        <taxon>Oomycota</taxon>
        <taxon>Peronosporomycetes</taxon>
        <taxon>Peronosporales</taxon>
        <taxon>Peronosporaceae</taxon>
        <taxon>Phytophthora</taxon>
    </lineage>
</organism>
<dbReference type="Proteomes" id="UP000435112">
    <property type="component" value="Unassembled WGS sequence"/>
</dbReference>
<evidence type="ECO:0000313" key="2">
    <source>
        <dbReference type="EMBL" id="KAE9319605.1"/>
    </source>
</evidence>
<gene>
    <name evidence="1" type="ORF">PR002_g17180</name>
    <name evidence="2" type="ORF">PR003_g17926</name>
</gene>
<dbReference type="AlphaFoldDB" id="A0A6A3KA11"/>
<evidence type="ECO:0000313" key="1">
    <source>
        <dbReference type="EMBL" id="KAE9004019.1"/>
    </source>
</evidence>
<keyword evidence="3" id="KW-1185">Reference proteome</keyword>
<reference evidence="1 4" key="1">
    <citation type="submission" date="2018-09" db="EMBL/GenBank/DDBJ databases">
        <title>Genomic investigation of the strawberry pathogen Phytophthora fragariae indicates pathogenicity is determined by transcriptional variation in three key races.</title>
        <authorList>
            <person name="Adams T.M."/>
            <person name="Armitage A.D."/>
            <person name="Sobczyk M.K."/>
            <person name="Bates H.J."/>
            <person name="Dunwell J.M."/>
            <person name="Nellist C.F."/>
            <person name="Harrison R.J."/>
        </authorList>
    </citation>
    <scope>NUCLEOTIDE SEQUENCE [LARGE SCALE GENOMIC DNA]</scope>
    <source>
        <strain evidence="1 4">SCRP324</strain>
        <strain evidence="2 3">SCRP333</strain>
    </source>
</reference>
<evidence type="ECO:0000313" key="4">
    <source>
        <dbReference type="Proteomes" id="UP000435112"/>
    </source>
</evidence>
<protein>
    <submittedName>
        <fullName evidence="1">Uncharacterized protein</fullName>
    </submittedName>
</protein>
<accession>A0A6A3KA11</accession>
<comment type="caution">
    <text evidence="1">The sequence shown here is derived from an EMBL/GenBank/DDBJ whole genome shotgun (WGS) entry which is preliminary data.</text>
</comment>
<dbReference type="OrthoDB" id="10329823at2759"/>
<proteinExistence type="predicted"/>
<dbReference type="EMBL" id="QXFT01001401">
    <property type="protein sequence ID" value="KAE9319605.1"/>
    <property type="molecule type" value="Genomic_DNA"/>
</dbReference>
<name>A0A6A3KA11_9STRA</name>
<evidence type="ECO:0000313" key="3">
    <source>
        <dbReference type="Proteomes" id="UP000434957"/>
    </source>
</evidence>
<dbReference type="EMBL" id="QXFU01001363">
    <property type="protein sequence ID" value="KAE9004019.1"/>
    <property type="molecule type" value="Genomic_DNA"/>
</dbReference>
<dbReference type="Proteomes" id="UP000434957">
    <property type="component" value="Unassembled WGS sequence"/>
</dbReference>